<dbReference type="EMBL" id="RCSX01000001">
    <property type="protein sequence ID" value="KAF7940156.1"/>
    <property type="molecule type" value="Genomic_DNA"/>
</dbReference>
<reference evidence="2 3" key="1">
    <citation type="journal article" date="2020" name="Genome Biol. Evol.">
        <title>Comparative genomics of Sclerotiniaceae.</title>
        <authorList>
            <person name="Valero Jimenez C.A."/>
            <person name="Steentjes M."/>
            <person name="Scholten O.E."/>
            <person name="Van Kan J.A.L."/>
        </authorList>
    </citation>
    <scope>NUCLEOTIDE SEQUENCE [LARGE SCALE GENOMIC DNA]</scope>
    <source>
        <strain evidence="2 3">B1</strain>
    </source>
</reference>
<keyword evidence="3" id="KW-1185">Reference proteome</keyword>
<comment type="caution">
    <text evidence="2">The sequence shown here is derived from an EMBL/GenBank/DDBJ whole genome shotgun (WGS) entry which is preliminary data.</text>
</comment>
<feature type="region of interest" description="Disordered" evidence="1">
    <location>
        <begin position="224"/>
        <end position="299"/>
    </location>
</feature>
<protein>
    <submittedName>
        <fullName evidence="2">Uncharacterized protein</fullName>
    </submittedName>
</protein>
<organism evidence="2 3">
    <name type="scientific">Botrytis deweyae</name>
    <dbReference type="NCBI Taxonomy" id="2478750"/>
    <lineage>
        <taxon>Eukaryota</taxon>
        <taxon>Fungi</taxon>
        <taxon>Dikarya</taxon>
        <taxon>Ascomycota</taxon>
        <taxon>Pezizomycotina</taxon>
        <taxon>Leotiomycetes</taxon>
        <taxon>Helotiales</taxon>
        <taxon>Sclerotiniaceae</taxon>
        <taxon>Botrytis</taxon>
    </lineage>
</organism>
<evidence type="ECO:0000313" key="3">
    <source>
        <dbReference type="Proteomes" id="UP000783213"/>
    </source>
</evidence>
<sequence>MSISVPIEKLQLEKLLDERVFVKWVNESGTTLTLGSCLHDNKQTPGFFMTVYRGIEGRIHIHFKLQVFIKLAGKKQQIDLLLVVPPDADFANASTPYPISSIDLSHDVSAIHEAGLSNAQHVFLLQFNLTTKGFVVTKKKTTTIRPHTTTTNMLIRSLESLSNTTIFSVYIRPSTYAKVHLEQLRMHVSETATNTYKTNLKEMYFQQGAILLEWDKFVYKEQQRPIPPPYAQPSPAQSPRSPSPYAQPCPEVQVPRSPPPYAQPSPAQSPRSPSPYAQPCPEVQVPRSPPPYAQLSPDAQVSQSSLVILKEMIEETPPRFPASPNSTSVHGIFSGCEESSDSEVNLDDIEKPISIDFDVDSDEEELAKEQFANLNPREPNHQVDYDLETSQMLKSKLENWIETVLPINFNIHHHTRLSTKLSILGNCIRISNTNVFDVTLLWCSALFFYDPYDSDSDNAFGLWGRRNSWLIRDIVEQIQWTNKMCNSTELSSELLEQFIKLGQAARTLALDILYNKGVYFKQKSVFIAYVLAEFSKPSRKPVSRKRLEIDGSASKRVKM</sequence>
<proteinExistence type="predicted"/>
<gene>
    <name evidence="2" type="ORF">EAE98_000283</name>
</gene>
<evidence type="ECO:0000313" key="2">
    <source>
        <dbReference type="EMBL" id="KAF7940156.1"/>
    </source>
</evidence>
<name>A0ABQ7J285_9HELO</name>
<accession>A0ABQ7J285</accession>
<dbReference type="RefSeq" id="XP_038815578.1">
    <property type="nucleotide sequence ID" value="XM_038947901.1"/>
</dbReference>
<evidence type="ECO:0000256" key="1">
    <source>
        <dbReference type="SAM" id="MobiDB-lite"/>
    </source>
</evidence>
<dbReference type="GeneID" id="62227058"/>
<dbReference type="Proteomes" id="UP000783213">
    <property type="component" value="Unassembled WGS sequence"/>
</dbReference>